<dbReference type="EMBL" id="AAYH02000040">
    <property type="protein sequence ID" value="EDO54957.1"/>
    <property type="molecule type" value="Genomic_DNA"/>
</dbReference>
<reference evidence="1" key="2">
    <citation type="submission" date="2013-11" db="EMBL/GenBank/DDBJ databases">
        <title>Draft genome sequence of Bacteroides uniformis (ATCC 8492).</title>
        <authorList>
            <person name="Sudarsanam P."/>
            <person name="Ley R."/>
            <person name="Guruge J."/>
            <person name="Turnbaugh P.J."/>
            <person name="Mahowald M."/>
            <person name="Liep D."/>
            <person name="Gordon J."/>
        </authorList>
    </citation>
    <scope>NUCLEOTIDE SEQUENCE</scope>
    <source>
        <strain evidence="1">ATCC 8492</strain>
    </source>
</reference>
<sequence>MIISDLFSLAVEIVPIPSHSLPAFLSSLVEKGCF</sequence>
<accession>A0ABC9NDU0</accession>
<proteinExistence type="predicted"/>
<gene>
    <name evidence="1" type="ORF">BACUNI_01479</name>
</gene>
<dbReference type="AlphaFoldDB" id="A0ABC9NDU0"/>
<evidence type="ECO:0000313" key="1">
    <source>
        <dbReference type="EMBL" id="EDO54957.1"/>
    </source>
</evidence>
<organism evidence="1 2">
    <name type="scientific">Bacteroides uniformis (strain ATCC 8492 / DSM 6597 / CCUG 4942 / CIP 103695 / JCM 5828 / KCTC 5204 / NCTC 13054 / VPI 0061)</name>
    <dbReference type="NCBI Taxonomy" id="411479"/>
    <lineage>
        <taxon>Bacteria</taxon>
        <taxon>Pseudomonadati</taxon>
        <taxon>Bacteroidota</taxon>
        <taxon>Bacteroidia</taxon>
        <taxon>Bacteroidales</taxon>
        <taxon>Bacteroidaceae</taxon>
        <taxon>Bacteroides</taxon>
    </lineage>
</organism>
<dbReference type="Proteomes" id="UP000004110">
    <property type="component" value="Unassembled WGS sequence"/>
</dbReference>
<reference evidence="1" key="1">
    <citation type="submission" date="2007-06" db="EMBL/GenBank/DDBJ databases">
        <authorList>
            <person name="Fulton L."/>
            <person name="Clifton S."/>
            <person name="Fulton B."/>
            <person name="Xu J."/>
            <person name="Minx P."/>
            <person name="Pepin K.H."/>
            <person name="Johnson M."/>
            <person name="Thiruvilangam P."/>
            <person name="Bhonagiri V."/>
            <person name="Nash W.E."/>
            <person name="Mardis E.R."/>
            <person name="Wilson R.K."/>
        </authorList>
    </citation>
    <scope>NUCLEOTIDE SEQUENCE [LARGE SCALE GENOMIC DNA]</scope>
    <source>
        <strain evidence="1">ATCC 8492</strain>
    </source>
</reference>
<evidence type="ECO:0000313" key="2">
    <source>
        <dbReference type="Proteomes" id="UP000004110"/>
    </source>
</evidence>
<name>A0ABC9NDU0_BACUC</name>
<protein>
    <submittedName>
        <fullName evidence="1">Uncharacterized protein</fullName>
    </submittedName>
</protein>
<comment type="caution">
    <text evidence="1">The sequence shown here is derived from an EMBL/GenBank/DDBJ whole genome shotgun (WGS) entry which is preliminary data.</text>
</comment>
<keyword evidence="2" id="KW-1185">Reference proteome</keyword>